<feature type="compositionally biased region" description="Low complexity" evidence="1">
    <location>
        <begin position="238"/>
        <end position="274"/>
    </location>
</feature>
<dbReference type="OrthoDB" id="2382369at2759"/>
<reference evidence="2 3" key="1">
    <citation type="submission" date="2018-08" db="EMBL/GenBank/DDBJ databases">
        <title>Genome and evolution of the arbuscular mycorrhizal fungus Diversispora epigaea (formerly Glomus versiforme) and its bacterial endosymbionts.</title>
        <authorList>
            <person name="Sun X."/>
            <person name="Fei Z."/>
            <person name="Harrison M."/>
        </authorList>
    </citation>
    <scope>NUCLEOTIDE SEQUENCE [LARGE SCALE GENOMIC DNA]</scope>
    <source>
        <strain evidence="2 3">IT104</strain>
    </source>
</reference>
<dbReference type="InterPro" id="IPR032675">
    <property type="entry name" value="LRR_dom_sf"/>
</dbReference>
<proteinExistence type="predicted"/>
<evidence type="ECO:0000313" key="3">
    <source>
        <dbReference type="Proteomes" id="UP000266861"/>
    </source>
</evidence>
<dbReference type="SUPFAM" id="SSF52047">
    <property type="entry name" value="RNI-like"/>
    <property type="match status" value="1"/>
</dbReference>
<comment type="caution">
    <text evidence="2">The sequence shown here is derived from an EMBL/GenBank/DDBJ whole genome shotgun (WGS) entry which is preliminary data.</text>
</comment>
<evidence type="ECO:0000313" key="2">
    <source>
        <dbReference type="EMBL" id="RHZ72438.1"/>
    </source>
</evidence>
<sequence length="611" mass="70296">MYSSIVLTADVLHEIFKFFKNDQKTLYSLVRVNHLWCCQAIPLLWSKPFDMTTQDRYYEIIQTYVTCLPEHIKSHLVYAGIKLSTNYSNNQPFFDYPSYLQHFDSDKFNQALNIWLRITLINENYVDPLSIFCGPLKKFLGPIVKDCYIIYPQNILQRTLNKCLEPVIKDYYSKNPKYNLFKEITHLIFSRCNRLKSLLVYIGDEHTLSLVDMDFSLLTRRHNALLSLQKFELTLRTPPSSSSHSPSSSSSSHSPSSSSSSSHSPSSSSSYSSHSHSHSSSKDDILTNLFTMMSTYATNIQEITIQSYTTKLPSQVHSSLYRMIESQKSLQSFMSNYFWDVTYPSLFKALLSQSRSLTKFRLWGLTNIDNSLVIGLLEWDALETFELMGCPISSLPDNFFDSFSNGQLKIKNFFLGNGYGSYPSITNGLLKMINLNLQKLVVEGITPEIVEAVRENCPQLTHLSICAYQSIHQTLPRLLSSLSLLETLILGNQEQFLYTSDTLIQFSQSIPSSLCTLFLNFNISSLSLKVILKECQASLNILELHQIQSKEYELFSILIQYSKENENLKELKLYLANSFRYSENVSPYVIENAKNYLTIIKQDTRNFYNLW</sequence>
<keyword evidence="3" id="KW-1185">Reference proteome</keyword>
<dbReference type="EMBL" id="PQFF01000224">
    <property type="protein sequence ID" value="RHZ72438.1"/>
    <property type="molecule type" value="Genomic_DNA"/>
</dbReference>
<evidence type="ECO:0008006" key="4">
    <source>
        <dbReference type="Google" id="ProtNLM"/>
    </source>
</evidence>
<name>A0A397IDV7_9GLOM</name>
<dbReference type="Proteomes" id="UP000266861">
    <property type="component" value="Unassembled WGS sequence"/>
</dbReference>
<protein>
    <recommendedName>
        <fullName evidence="4">F-box domain-containing protein</fullName>
    </recommendedName>
</protein>
<dbReference type="AlphaFoldDB" id="A0A397IDV7"/>
<dbReference type="Gene3D" id="3.80.10.10">
    <property type="entry name" value="Ribonuclease Inhibitor"/>
    <property type="match status" value="1"/>
</dbReference>
<organism evidence="2 3">
    <name type="scientific">Diversispora epigaea</name>
    <dbReference type="NCBI Taxonomy" id="1348612"/>
    <lineage>
        <taxon>Eukaryota</taxon>
        <taxon>Fungi</taxon>
        <taxon>Fungi incertae sedis</taxon>
        <taxon>Mucoromycota</taxon>
        <taxon>Glomeromycotina</taxon>
        <taxon>Glomeromycetes</taxon>
        <taxon>Diversisporales</taxon>
        <taxon>Diversisporaceae</taxon>
        <taxon>Diversispora</taxon>
    </lineage>
</organism>
<evidence type="ECO:0000256" key="1">
    <source>
        <dbReference type="SAM" id="MobiDB-lite"/>
    </source>
</evidence>
<accession>A0A397IDV7</accession>
<gene>
    <name evidence="2" type="ORF">Glove_242g140</name>
</gene>
<feature type="region of interest" description="Disordered" evidence="1">
    <location>
        <begin position="236"/>
        <end position="280"/>
    </location>
</feature>